<proteinExistence type="predicted"/>
<reference evidence="1" key="2">
    <citation type="submission" date="2021-04" db="EMBL/GenBank/DDBJ databases">
        <authorList>
            <person name="Gilroy R."/>
        </authorList>
    </citation>
    <scope>NUCLEOTIDE SEQUENCE</scope>
    <source>
        <strain evidence="1">26628</strain>
    </source>
</reference>
<dbReference type="Proteomes" id="UP000824249">
    <property type="component" value="Unassembled WGS sequence"/>
</dbReference>
<evidence type="ECO:0000313" key="2">
    <source>
        <dbReference type="Proteomes" id="UP000824249"/>
    </source>
</evidence>
<name>A0A9D1VVA0_9FIRM</name>
<evidence type="ECO:0000313" key="1">
    <source>
        <dbReference type="EMBL" id="HIX47250.1"/>
    </source>
</evidence>
<sequence>MSRHAEQKIKLLVLYDILQKHTDEMHPMITYQKGGSGGTTNRPSTAAISSHLFIAVSFGNALKINLLKLLSIRKAALTRGGFDMQKQSKNQENQDEKFIWHRGVCLA</sequence>
<dbReference type="AlphaFoldDB" id="A0A9D1VVA0"/>
<comment type="caution">
    <text evidence="1">The sequence shown here is derived from an EMBL/GenBank/DDBJ whole genome shotgun (WGS) entry which is preliminary data.</text>
</comment>
<accession>A0A9D1VVA0</accession>
<reference evidence="1" key="1">
    <citation type="journal article" date="2021" name="PeerJ">
        <title>Extensive microbial diversity within the chicken gut microbiome revealed by metagenomics and culture.</title>
        <authorList>
            <person name="Gilroy R."/>
            <person name="Ravi A."/>
            <person name="Getino M."/>
            <person name="Pursley I."/>
            <person name="Horton D.L."/>
            <person name="Alikhan N.F."/>
            <person name="Baker D."/>
            <person name="Gharbi K."/>
            <person name="Hall N."/>
            <person name="Watson M."/>
            <person name="Adriaenssens E.M."/>
            <person name="Foster-Nyarko E."/>
            <person name="Jarju S."/>
            <person name="Secka A."/>
            <person name="Antonio M."/>
            <person name="Oren A."/>
            <person name="Chaudhuri R.R."/>
            <person name="La Ragione R."/>
            <person name="Hildebrand F."/>
            <person name="Pallen M.J."/>
        </authorList>
    </citation>
    <scope>NUCLEOTIDE SEQUENCE</scope>
    <source>
        <strain evidence="1">26628</strain>
    </source>
</reference>
<dbReference type="EMBL" id="DXFD01000091">
    <property type="protein sequence ID" value="HIX47250.1"/>
    <property type="molecule type" value="Genomic_DNA"/>
</dbReference>
<protein>
    <submittedName>
        <fullName evidence="1">Uncharacterized protein</fullName>
    </submittedName>
</protein>
<gene>
    <name evidence="1" type="ORF">H9737_06150</name>
</gene>
<organism evidence="1 2">
    <name type="scientific">Candidatus Borkfalkia faecigallinarum</name>
    <dbReference type="NCBI Taxonomy" id="2838509"/>
    <lineage>
        <taxon>Bacteria</taxon>
        <taxon>Bacillati</taxon>
        <taxon>Bacillota</taxon>
        <taxon>Clostridia</taxon>
        <taxon>Christensenellales</taxon>
        <taxon>Christensenellaceae</taxon>
        <taxon>Candidatus Borkfalkia</taxon>
    </lineage>
</organism>